<sequence length="589" mass="62496">MIATDTNADRTSDDTVIRIRGALGEKVLRKSPELFNQGLPTVLAEALQNCRRAGAACVEVELLGEEGRATMVVRDDGRGIVDMAKLVTFGASDWDERTDLAENAAGMGVFSLASRGVTVRSRGRRVTLTREVFCGEAEAAVLPDADAQVGTELLFPVAEPCPGAALERACRFYPLPVTLNGRPVGQRGFLDGAAHVVDWQGLRLGVFRDGGPKVLDLFDRHRWDRRLYLNFHGHVVECPGAVSLAEESGRTWSVFVDVAEAPDLRLVLPARNEPIDNGFFRAMRARGERAILECVALQPNHSLPFKDAERAGRLGIALPPVEIALAPWTMPSDELRHRREPEPVVVGASRVPPLLVDGGLAGDTAAQANLHPLLLGWEGGPPVLAENAAFAGYPAYDALRIVAGVAATVTGQDGGTEELPGTAGPGEAAAPATDEQRVVEAVRVRLLARDGRGPRSEAVVVHEADAPFFFTSEGWDTGFPGVAVAKGTDPGALADALVECFFAHNDDADADSYDSQLEAYAADARDLARTLLLDGAEAAVARIVEGLRGIRWSLRTLGAGTVEVRIAEGGSGGTIRVVAADGQETTAAL</sequence>
<accession>A0ABN1FKR2</accession>
<dbReference type="InterPro" id="IPR036890">
    <property type="entry name" value="HATPase_C_sf"/>
</dbReference>
<proteinExistence type="predicted"/>
<gene>
    <name evidence="2" type="ORF">GCM10009416_34110</name>
</gene>
<protein>
    <recommendedName>
        <fullName evidence="4">ATP-binding protein</fullName>
    </recommendedName>
</protein>
<reference evidence="2 3" key="1">
    <citation type="journal article" date="2019" name="Int. J. Syst. Evol. Microbiol.">
        <title>The Global Catalogue of Microorganisms (GCM) 10K type strain sequencing project: providing services to taxonomists for standard genome sequencing and annotation.</title>
        <authorList>
            <consortium name="The Broad Institute Genomics Platform"/>
            <consortium name="The Broad Institute Genome Sequencing Center for Infectious Disease"/>
            <person name="Wu L."/>
            <person name="Ma J."/>
        </authorList>
    </citation>
    <scope>NUCLEOTIDE SEQUENCE [LARGE SCALE GENOMIC DNA]</scope>
    <source>
        <strain evidence="2 3">JCM 9933</strain>
    </source>
</reference>
<organism evidence="2 3">
    <name type="scientific">Craurococcus roseus</name>
    <dbReference type="NCBI Taxonomy" id="77585"/>
    <lineage>
        <taxon>Bacteria</taxon>
        <taxon>Pseudomonadati</taxon>
        <taxon>Pseudomonadota</taxon>
        <taxon>Alphaproteobacteria</taxon>
        <taxon>Acetobacterales</taxon>
        <taxon>Acetobacteraceae</taxon>
        <taxon>Craurococcus</taxon>
    </lineage>
</organism>
<dbReference type="EMBL" id="BAAAFZ010000053">
    <property type="protein sequence ID" value="GAA0592876.1"/>
    <property type="molecule type" value="Genomic_DNA"/>
</dbReference>
<dbReference type="RefSeq" id="WP_343896579.1">
    <property type="nucleotide sequence ID" value="NZ_BAAAFZ010000053.1"/>
</dbReference>
<feature type="region of interest" description="Disordered" evidence="1">
    <location>
        <begin position="413"/>
        <end position="434"/>
    </location>
</feature>
<feature type="compositionally biased region" description="Low complexity" evidence="1">
    <location>
        <begin position="417"/>
        <end position="433"/>
    </location>
</feature>
<evidence type="ECO:0000313" key="3">
    <source>
        <dbReference type="Proteomes" id="UP001501588"/>
    </source>
</evidence>
<evidence type="ECO:0008006" key="4">
    <source>
        <dbReference type="Google" id="ProtNLM"/>
    </source>
</evidence>
<evidence type="ECO:0000256" key="1">
    <source>
        <dbReference type="SAM" id="MobiDB-lite"/>
    </source>
</evidence>
<name>A0ABN1FKR2_9PROT</name>
<dbReference type="Proteomes" id="UP001501588">
    <property type="component" value="Unassembled WGS sequence"/>
</dbReference>
<keyword evidence="3" id="KW-1185">Reference proteome</keyword>
<evidence type="ECO:0000313" key="2">
    <source>
        <dbReference type="EMBL" id="GAA0592876.1"/>
    </source>
</evidence>
<comment type="caution">
    <text evidence="2">The sequence shown here is derived from an EMBL/GenBank/DDBJ whole genome shotgun (WGS) entry which is preliminary data.</text>
</comment>
<dbReference type="SUPFAM" id="SSF55874">
    <property type="entry name" value="ATPase domain of HSP90 chaperone/DNA topoisomerase II/histidine kinase"/>
    <property type="match status" value="1"/>
</dbReference>